<dbReference type="KEGG" id="sxi:SXIM_02520"/>
<feature type="compositionally biased region" description="Basic and acidic residues" evidence="1">
    <location>
        <begin position="40"/>
        <end position="56"/>
    </location>
</feature>
<accession>A0A0F7CMR8</accession>
<name>A0A0F7CMR8_9ACTN</name>
<organism evidence="2 3">
    <name type="scientific">Streptomyces xiamenensis</name>
    <dbReference type="NCBI Taxonomy" id="408015"/>
    <lineage>
        <taxon>Bacteria</taxon>
        <taxon>Bacillati</taxon>
        <taxon>Actinomycetota</taxon>
        <taxon>Actinomycetes</taxon>
        <taxon>Kitasatosporales</taxon>
        <taxon>Streptomycetaceae</taxon>
        <taxon>Streptomyces</taxon>
    </lineage>
</organism>
<proteinExistence type="predicted"/>
<dbReference type="PATRIC" id="fig|408015.6.peg.281"/>
<reference evidence="2" key="1">
    <citation type="submission" date="2019-08" db="EMBL/GenBank/DDBJ databases">
        <title>Complete genome sequence of a mangrove-derived Streptomyces xiamenensis.</title>
        <authorList>
            <person name="Xu J."/>
        </authorList>
    </citation>
    <scope>NUCLEOTIDE SEQUENCE</scope>
    <source>
        <strain evidence="2">318</strain>
    </source>
</reference>
<dbReference type="RefSeq" id="WP_158707977.1">
    <property type="nucleotide sequence ID" value="NZ_CP009922.3"/>
</dbReference>
<protein>
    <submittedName>
        <fullName evidence="2">Uncharacterized protein</fullName>
    </submittedName>
</protein>
<gene>
    <name evidence="2" type="ORF">SXIM_02520</name>
</gene>
<sequence>MRARTIIAYQPADRAFVAPTIEEAVAGLGLAGRRVGPQPGDERGTQRGGRFHCDDG</sequence>
<keyword evidence="3" id="KW-1185">Reference proteome</keyword>
<evidence type="ECO:0000313" key="3">
    <source>
        <dbReference type="Proteomes" id="UP000034034"/>
    </source>
</evidence>
<dbReference type="HOGENOM" id="CLU_3012582_0_0_11"/>
<evidence type="ECO:0000313" key="2">
    <source>
        <dbReference type="EMBL" id="AKG41636.1"/>
    </source>
</evidence>
<dbReference type="AlphaFoldDB" id="A0A0F7CMR8"/>
<feature type="region of interest" description="Disordered" evidence="1">
    <location>
        <begin position="32"/>
        <end position="56"/>
    </location>
</feature>
<dbReference type="EMBL" id="CP009922">
    <property type="protein sequence ID" value="AKG41636.1"/>
    <property type="molecule type" value="Genomic_DNA"/>
</dbReference>
<evidence type="ECO:0000256" key="1">
    <source>
        <dbReference type="SAM" id="MobiDB-lite"/>
    </source>
</evidence>
<dbReference type="Proteomes" id="UP000034034">
    <property type="component" value="Chromosome"/>
</dbReference>